<feature type="domain" description="Rhodanese" evidence="1">
    <location>
        <begin position="16"/>
        <end position="106"/>
    </location>
</feature>
<dbReference type="InterPro" id="IPR001763">
    <property type="entry name" value="Rhodanese-like_dom"/>
</dbReference>
<comment type="caution">
    <text evidence="2">The sequence shown here is derived from an EMBL/GenBank/DDBJ whole genome shotgun (WGS) entry which is preliminary data.</text>
</comment>
<dbReference type="PANTHER" id="PTHR43031:SF1">
    <property type="entry name" value="PYRIDINE NUCLEOTIDE-DISULPHIDE OXIDOREDUCTASE"/>
    <property type="match status" value="1"/>
</dbReference>
<dbReference type="RefSeq" id="WP_310839731.1">
    <property type="nucleotide sequence ID" value="NZ_JAVLSJ010000002.1"/>
</dbReference>
<dbReference type="SMART" id="SM00450">
    <property type="entry name" value="RHOD"/>
    <property type="match status" value="4"/>
</dbReference>
<dbReference type="InterPro" id="IPR036873">
    <property type="entry name" value="Rhodanese-like_dom_sf"/>
</dbReference>
<dbReference type="Gene3D" id="3.40.250.10">
    <property type="entry name" value="Rhodanese-like domain"/>
    <property type="match status" value="4"/>
</dbReference>
<dbReference type="EMBL" id="JAVLSJ010000002">
    <property type="protein sequence ID" value="MDR9847774.1"/>
    <property type="molecule type" value="Genomic_DNA"/>
</dbReference>
<keyword evidence="3" id="KW-1185">Reference proteome</keyword>
<feature type="domain" description="Rhodanese" evidence="1">
    <location>
        <begin position="275"/>
        <end position="364"/>
    </location>
</feature>
<protein>
    <submittedName>
        <fullName evidence="2">Rhodanese-like domain-containing protein</fullName>
    </submittedName>
</protein>
<accession>A0ABU2EI09</accession>
<proteinExistence type="predicted"/>
<name>A0ABU2EI09_9BURK</name>
<feature type="domain" description="Rhodanese" evidence="1">
    <location>
        <begin position="139"/>
        <end position="230"/>
    </location>
</feature>
<dbReference type="SUPFAM" id="SSF52821">
    <property type="entry name" value="Rhodanese/Cell cycle control phosphatase"/>
    <property type="match status" value="4"/>
</dbReference>
<feature type="domain" description="Rhodanese" evidence="1">
    <location>
        <begin position="385"/>
        <end position="472"/>
    </location>
</feature>
<dbReference type="PROSITE" id="PS50206">
    <property type="entry name" value="RHODANESE_3"/>
    <property type="match status" value="4"/>
</dbReference>
<reference evidence="2" key="1">
    <citation type="submission" date="2023-09" db="EMBL/GenBank/DDBJ databases">
        <title>Description of first Herbaspirillum huttiense subsp. nephrolepsisexaltata and Herbaspirillum huttiense subsp. lycopersicon.</title>
        <authorList>
            <person name="Poudel M."/>
            <person name="Sharma A."/>
            <person name="Goss E."/>
            <person name="Tapia J.H."/>
            <person name="Harmon C.M."/>
            <person name="Jones J.B."/>
        </authorList>
    </citation>
    <scope>NUCLEOTIDE SEQUENCE</scope>
    <source>
        <strain evidence="2">SE1</strain>
    </source>
</reference>
<gene>
    <name evidence="2" type="ORF">RI048_06055</name>
</gene>
<dbReference type="PANTHER" id="PTHR43031">
    <property type="entry name" value="FAD-DEPENDENT OXIDOREDUCTASE"/>
    <property type="match status" value="1"/>
</dbReference>
<dbReference type="Proteomes" id="UP001246576">
    <property type="component" value="Unassembled WGS sequence"/>
</dbReference>
<dbReference type="InterPro" id="IPR050229">
    <property type="entry name" value="GlpE_sulfurtransferase"/>
</dbReference>
<evidence type="ECO:0000313" key="2">
    <source>
        <dbReference type="EMBL" id="MDR9847774.1"/>
    </source>
</evidence>
<sequence length="530" mass="57619">MADTISPATLRHWLADGAELALFDVREAGQFGEGHLFFAVPLPYSRLELDAPRLAPRKDVRLVLVDDGDGVATLAAGRLEALGYRQVLVLDGGVAAWQAAGHPLFKGVNVPSKTFGELVEHAYATPHISAHELDQWRREGKRFVLLDGRTLEEHHKMTIPGSVACPNGELAYRIGTLVPDADVPVVINCAGRTRSILGAQTLRNLGLANPVLALENGTQGWYLAGLTLEHGSRARYPDQVPHDLEAARAAAERLRQHFSIPLLDAAQAQAWVDDTHRTTYVLDIRSAEEVRAGTLAGAAHAPGGQLIQATDQYVGVRRSRLILLDNEQVRAPVVASWLYQLGFEVAVLTQGIATPLRLPKKDEALQSNPAAVAHADVQAATALIKQRQAILLDVRSSEAYLKEHALTSQWLSRARVAHWLKAQPSLPDQLFLVADSAEAAALVAQDLQENGVRQVAWIDGLAPLQQAGWPTITDPASLGAAERIDYLFFVHDRHAGNAEAARQYLAWETALVGQCSRDELGAFRLDSLPL</sequence>
<evidence type="ECO:0000259" key="1">
    <source>
        <dbReference type="PROSITE" id="PS50206"/>
    </source>
</evidence>
<evidence type="ECO:0000313" key="3">
    <source>
        <dbReference type="Proteomes" id="UP001246576"/>
    </source>
</evidence>
<organism evidence="2 3">
    <name type="scientific">Herbaspirillum huttiense subsp. lycopersici</name>
    <dbReference type="NCBI Taxonomy" id="3074428"/>
    <lineage>
        <taxon>Bacteria</taxon>
        <taxon>Pseudomonadati</taxon>
        <taxon>Pseudomonadota</taxon>
        <taxon>Betaproteobacteria</taxon>
        <taxon>Burkholderiales</taxon>
        <taxon>Oxalobacteraceae</taxon>
        <taxon>Herbaspirillum</taxon>
    </lineage>
</organism>
<dbReference type="Pfam" id="PF00581">
    <property type="entry name" value="Rhodanese"/>
    <property type="match status" value="3"/>
</dbReference>